<keyword evidence="7" id="KW-1185">Reference proteome</keyword>
<keyword evidence="2" id="KW-1133">Transmembrane helix</keyword>
<evidence type="ECO:0000259" key="5">
    <source>
        <dbReference type="Pfam" id="PF18175"/>
    </source>
</evidence>
<dbReference type="RefSeq" id="WP_344766102.1">
    <property type="nucleotide sequence ID" value="NZ_BAABAK010000009.1"/>
</dbReference>
<sequence length="456" mass="51519">MDILLYLSELLKQQSSVGIADLGTFYKKKFAGRYDKEKQSFLPPGYTLQFTASLKEENLLPDFIAAKRNISKESAEYYISQFVEETNKKLEVEHEAVLENIGRLFYTEHEGLSFEPVNNVNYGSEFFGLPDVTETQLVDEPEKASQSEKSVEPLDADTNEEEVFEEIAEAPIHIEEDKKAEEQVFPIIENIELDEVKDDLKHTLPRNQEVEIIEVEPEEVKIPLAEEPKTYLNLNEDDATKQYVSEAPEFIKEQHAEHPNRFGHDPLAEEILQEEEKSVWTKVWIGVAILIVVAAIIYFAKPDLFNKSEQVIAKPGTMTLDTAKAQKIDSAKVKQDSIAKTDSILKANQVQSKIDSQKAKSIAAVSPQKPVETPQKTGVITYEIIGASFKTTKKAEQFVAQMKGYGLKAKIVPIEGPYKKVSIASFKTEKEALDARPELSKKIRIKELDIKQINTP</sequence>
<feature type="domain" description="CCDC81-like prokaryotic HU" evidence="5">
    <location>
        <begin position="59"/>
        <end position="127"/>
    </location>
</feature>
<feature type="transmembrane region" description="Helical" evidence="2">
    <location>
        <begin position="283"/>
        <end position="300"/>
    </location>
</feature>
<proteinExistence type="predicted"/>
<keyword evidence="2" id="KW-0812">Transmembrane</keyword>
<feature type="domain" description="SPOR" evidence="3">
    <location>
        <begin position="386"/>
        <end position="441"/>
    </location>
</feature>
<evidence type="ECO:0000313" key="6">
    <source>
        <dbReference type="EMBL" id="GAA3963256.1"/>
    </source>
</evidence>
<dbReference type="InterPro" id="IPR040495">
    <property type="entry name" value="HU-CCDC81_bac_1"/>
</dbReference>
<feature type="compositionally biased region" description="Basic and acidic residues" evidence="1">
    <location>
        <begin position="140"/>
        <end position="152"/>
    </location>
</feature>
<organism evidence="6 7">
    <name type="scientific">Pedobacter ginsengiterrae</name>
    <dbReference type="NCBI Taxonomy" id="871696"/>
    <lineage>
        <taxon>Bacteria</taxon>
        <taxon>Pseudomonadati</taxon>
        <taxon>Bacteroidota</taxon>
        <taxon>Sphingobacteriia</taxon>
        <taxon>Sphingobacteriales</taxon>
        <taxon>Sphingobacteriaceae</taxon>
        <taxon>Pedobacter</taxon>
    </lineage>
</organism>
<dbReference type="Pfam" id="PF18175">
    <property type="entry name" value="HU-CCDC81_bac_2"/>
    <property type="match status" value="1"/>
</dbReference>
<dbReference type="Pfam" id="PF05036">
    <property type="entry name" value="SPOR"/>
    <property type="match status" value="1"/>
</dbReference>
<accession>A0ABP7PC63</accession>
<dbReference type="EMBL" id="BAABAK010000009">
    <property type="protein sequence ID" value="GAA3963256.1"/>
    <property type="molecule type" value="Genomic_DNA"/>
</dbReference>
<dbReference type="Proteomes" id="UP001501081">
    <property type="component" value="Unassembled WGS sequence"/>
</dbReference>
<evidence type="ECO:0000313" key="7">
    <source>
        <dbReference type="Proteomes" id="UP001501081"/>
    </source>
</evidence>
<dbReference type="SUPFAM" id="SSF110997">
    <property type="entry name" value="Sporulation related repeat"/>
    <property type="match status" value="1"/>
</dbReference>
<name>A0ABP7PC63_9SPHI</name>
<dbReference type="Gene3D" id="3.30.70.1070">
    <property type="entry name" value="Sporulation related repeat"/>
    <property type="match status" value="1"/>
</dbReference>
<feature type="domain" description="CCDC81-like prokaryotic HU" evidence="4">
    <location>
        <begin position="5"/>
        <end position="56"/>
    </location>
</feature>
<dbReference type="InterPro" id="IPR036680">
    <property type="entry name" value="SPOR-like_sf"/>
</dbReference>
<reference evidence="7" key="1">
    <citation type="journal article" date="2019" name="Int. J. Syst. Evol. Microbiol.">
        <title>The Global Catalogue of Microorganisms (GCM) 10K type strain sequencing project: providing services to taxonomists for standard genome sequencing and annotation.</title>
        <authorList>
            <consortium name="The Broad Institute Genomics Platform"/>
            <consortium name="The Broad Institute Genome Sequencing Center for Infectious Disease"/>
            <person name="Wu L."/>
            <person name="Ma J."/>
        </authorList>
    </citation>
    <scope>NUCLEOTIDE SEQUENCE [LARGE SCALE GENOMIC DNA]</scope>
    <source>
        <strain evidence="7">JCM 17338</strain>
    </source>
</reference>
<evidence type="ECO:0000259" key="4">
    <source>
        <dbReference type="Pfam" id="PF18174"/>
    </source>
</evidence>
<evidence type="ECO:0000259" key="3">
    <source>
        <dbReference type="Pfam" id="PF05036"/>
    </source>
</evidence>
<evidence type="ECO:0000256" key="2">
    <source>
        <dbReference type="SAM" id="Phobius"/>
    </source>
</evidence>
<comment type="caution">
    <text evidence="6">The sequence shown here is derived from an EMBL/GenBank/DDBJ whole genome shotgun (WGS) entry which is preliminary data.</text>
</comment>
<dbReference type="InterPro" id="IPR041268">
    <property type="entry name" value="HU-CCDC81_bac_2"/>
</dbReference>
<dbReference type="Pfam" id="PF18174">
    <property type="entry name" value="HU-CCDC81_bac_1"/>
    <property type="match status" value="1"/>
</dbReference>
<gene>
    <name evidence="6" type="ORF">GCM10022246_15520</name>
</gene>
<protein>
    <recommendedName>
        <fullName evidence="8">SPOR domain-containing protein</fullName>
    </recommendedName>
</protein>
<evidence type="ECO:0008006" key="8">
    <source>
        <dbReference type="Google" id="ProtNLM"/>
    </source>
</evidence>
<feature type="region of interest" description="Disordered" evidence="1">
    <location>
        <begin position="138"/>
        <end position="159"/>
    </location>
</feature>
<dbReference type="InterPro" id="IPR007730">
    <property type="entry name" value="SPOR-like_dom"/>
</dbReference>
<keyword evidence="2" id="KW-0472">Membrane</keyword>
<evidence type="ECO:0000256" key="1">
    <source>
        <dbReference type="SAM" id="MobiDB-lite"/>
    </source>
</evidence>